<dbReference type="AlphaFoldDB" id="A0A6J1I8M4"/>
<evidence type="ECO:0000313" key="9">
    <source>
        <dbReference type="RefSeq" id="XP_022972440.1"/>
    </source>
</evidence>
<name>A0A6J1I8M4_CUCMA</name>
<proteinExistence type="predicted"/>
<dbReference type="Proteomes" id="UP000504608">
    <property type="component" value="Unplaced"/>
</dbReference>
<evidence type="ECO:0000256" key="2">
    <source>
        <dbReference type="ARBA" id="ARBA00023015"/>
    </source>
</evidence>
<feature type="domain" description="BHLH" evidence="7">
    <location>
        <begin position="228"/>
        <end position="277"/>
    </location>
</feature>
<feature type="region of interest" description="Disordered" evidence="6">
    <location>
        <begin position="196"/>
        <end position="239"/>
    </location>
</feature>
<dbReference type="PANTHER" id="PTHR16223">
    <property type="entry name" value="TRANSCRIPTION FACTOR BHLH83-RELATED"/>
    <property type="match status" value="1"/>
</dbReference>
<dbReference type="PANTHER" id="PTHR16223:SF335">
    <property type="entry name" value="TRANSCRIPTION FACTOR BHLH113"/>
    <property type="match status" value="1"/>
</dbReference>
<dbReference type="GO" id="GO:0046983">
    <property type="term" value="F:protein dimerization activity"/>
    <property type="evidence" value="ECO:0007669"/>
    <property type="project" value="InterPro"/>
</dbReference>
<dbReference type="SUPFAM" id="SSF47459">
    <property type="entry name" value="HLH, helix-loop-helix DNA-binding domain"/>
    <property type="match status" value="1"/>
</dbReference>
<dbReference type="InterPro" id="IPR011598">
    <property type="entry name" value="bHLH_dom"/>
</dbReference>
<evidence type="ECO:0000256" key="4">
    <source>
        <dbReference type="ARBA" id="ARBA00023163"/>
    </source>
</evidence>
<keyword evidence="8" id="KW-1185">Reference proteome</keyword>
<evidence type="ECO:0000256" key="1">
    <source>
        <dbReference type="ARBA" id="ARBA00004123"/>
    </source>
</evidence>
<evidence type="ECO:0000259" key="7">
    <source>
        <dbReference type="PROSITE" id="PS50888"/>
    </source>
</evidence>
<dbReference type="InterPro" id="IPR045239">
    <property type="entry name" value="bHLH95_bHLH"/>
</dbReference>
<comment type="subcellular location">
    <subcellularLocation>
        <location evidence="1">Nucleus</location>
    </subcellularLocation>
</comment>
<sequence>MAMAMASSASTSDIEIHSHLGSKTFDQNAPKTKISELSKPSTHSISNQNHNNPLLLTRTQTETETETKNKKKKHKKLPFFSPTDVLHTFKNTRSSISPCFYLGLCFLSNTLMAENQSSGRDPKTAAATTFSQLLFSADHDEYDEIDVDKHHHVHHQIFEYSVSSSFAIENPPKMLCFGTKQEQEHPQLGLRSAHACSDSVKRKNGSNPETTAIKPAPLSNQKASKKTKPEAPCSAGHAKRKEKLGERITALQQLVSPFGKTDTASVLHEAMGYIKFLHEQIQVLYSPYLDKNQLVSTLFQKTEGRGNGETEGEMKGRGLCLIPVECSLHLANCTVADFWSPAMAMGRKL</sequence>
<keyword evidence="3" id="KW-0238">DNA-binding</keyword>
<feature type="region of interest" description="Disordered" evidence="6">
    <location>
        <begin position="35"/>
        <end position="74"/>
    </location>
</feature>
<dbReference type="CDD" id="cd11393">
    <property type="entry name" value="bHLH_AtbHLH_like"/>
    <property type="match status" value="1"/>
</dbReference>
<evidence type="ECO:0000256" key="6">
    <source>
        <dbReference type="SAM" id="MobiDB-lite"/>
    </source>
</evidence>
<evidence type="ECO:0000256" key="5">
    <source>
        <dbReference type="ARBA" id="ARBA00023242"/>
    </source>
</evidence>
<dbReference type="GeneID" id="111470999"/>
<keyword evidence="5" id="KW-0539">Nucleus</keyword>
<reference evidence="9" key="1">
    <citation type="submission" date="2025-08" db="UniProtKB">
        <authorList>
            <consortium name="RefSeq"/>
        </authorList>
    </citation>
    <scope>IDENTIFICATION</scope>
    <source>
        <tissue evidence="9">Young leaves</tissue>
    </source>
</reference>
<dbReference type="GO" id="GO:0000978">
    <property type="term" value="F:RNA polymerase II cis-regulatory region sequence-specific DNA binding"/>
    <property type="evidence" value="ECO:0007669"/>
    <property type="project" value="TreeGrafter"/>
</dbReference>
<feature type="compositionally biased region" description="Polar residues" evidence="6">
    <location>
        <begin position="38"/>
        <end position="52"/>
    </location>
</feature>
<dbReference type="GO" id="GO:0005634">
    <property type="term" value="C:nucleus"/>
    <property type="evidence" value="ECO:0007669"/>
    <property type="project" value="UniProtKB-SubCell"/>
</dbReference>
<dbReference type="RefSeq" id="XP_022972440.1">
    <property type="nucleotide sequence ID" value="XM_023116672.1"/>
</dbReference>
<dbReference type="Gene3D" id="4.10.280.10">
    <property type="entry name" value="Helix-loop-helix DNA-binding domain"/>
    <property type="match status" value="1"/>
</dbReference>
<keyword evidence="4" id="KW-0804">Transcription</keyword>
<organism evidence="8 9">
    <name type="scientific">Cucurbita maxima</name>
    <name type="common">Pumpkin</name>
    <name type="synonym">Winter squash</name>
    <dbReference type="NCBI Taxonomy" id="3661"/>
    <lineage>
        <taxon>Eukaryota</taxon>
        <taxon>Viridiplantae</taxon>
        <taxon>Streptophyta</taxon>
        <taxon>Embryophyta</taxon>
        <taxon>Tracheophyta</taxon>
        <taxon>Spermatophyta</taxon>
        <taxon>Magnoliopsida</taxon>
        <taxon>eudicotyledons</taxon>
        <taxon>Gunneridae</taxon>
        <taxon>Pentapetalae</taxon>
        <taxon>rosids</taxon>
        <taxon>fabids</taxon>
        <taxon>Cucurbitales</taxon>
        <taxon>Cucurbitaceae</taxon>
        <taxon>Cucurbiteae</taxon>
        <taxon>Cucurbita</taxon>
    </lineage>
</organism>
<dbReference type="PROSITE" id="PS50888">
    <property type="entry name" value="BHLH"/>
    <property type="match status" value="1"/>
</dbReference>
<dbReference type="InterPro" id="IPR045843">
    <property type="entry name" value="IND-like"/>
</dbReference>
<dbReference type="GO" id="GO:0000981">
    <property type="term" value="F:DNA-binding transcription factor activity, RNA polymerase II-specific"/>
    <property type="evidence" value="ECO:0007669"/>
    <property type="project" value="TreeGrafter"/>
</dbReference>
<evidence type="ECO:0000256" key="3">
    <source>
        <dbReference type="ARBA" id="ARBA00023125"/>
    </source>
</evidence>
<dbReference type="InterPro" id="IPR036638">
    <property type="entry name" value="HLH_DNA-bd_sf"/>
</dbReference>
<dbReference type="OrthoDB" id="1075457at2759"/>
<protein>
    <submittedName>
        <fullName evidence="9">Transcription factor bHLH113 isoform X2</fullName>
    </submittedName>
</protein>
<accession>A0A6J1I8M4</accession>
<evidence type="ECO:0000313" key="8">
    <source>
        <dbReference type="Proteomes" id="UP000504608"/>
    </source>
</evidence>
<gene>
    <name evidence="9" type="primary">LOC111470999</name>
</gene>
<keyword evidence="2" id="KW-0805">Transcription regulation</keyword>